<sequence length="444" mass="48152">MLDQGFYAGHRAAGQKEVMQVGWVYDHAIDTDGLKRFHQNLTHGLLGRLIERSPLPFGRDRWVMDPQPADIDVAPCARPRAELGDWLDECTQLPLDPESGPGFRLSVLPLADGSTAVSLVLSHYVIDGIGAAIAVSQAAFDLNRDLGYPPPRSRSRVQALLEDARGAARDAAPVARAFVAAAKEARRRRNDTTRPEPTRPAAVTTNGADSPVTAPCIWIQIAMDEWNARVEALGGTNSALAAAFTARLDRHMGRQHGDSDDVTMLMTVNNRTGEDDLRAVAVSFARVNIDPLSATTDLLAARTAIRDALKTFKETQADDESEVFAPLTPFTPKRAWLQMVEYGLNDPEHPALCTSLGDTGPAAIRPDGTLCATAFARGASQHLTPRWLERIGSQLHVYFGTAVELNTVGICVCAYHPDSVTTKADLRELATRTLAEFGLTGEMN</sequence>
<gene>
    <name evidence="2" type="ORF">FEG63_24550</name>
</gene>
<dbReference type="Proteomes" id="UP000708347">
    <property type="component" value="Unassembled WGS sequence"/>
</dbReference>
<feature type="region of interest" description="Disordered" evidence="1">
    <location>
        <begin position="183"/>
        <end position="207"/>
    </location>
</feature>
<dbReference type="InterPro" id="IPR023213">
    <property type="entry name" value="CAT-like_dom_sf"/>
</dbReference>
<organism evidence="2 3">
    <name type="scientific">Mycolicibacterium sphagni</name>
    <dbReference type="NCBI Taxonomy" id="1786"/>
    <lineage>
        <taxon>Bacteria</taxon>
        <taxon>Bacillati</taxon>
        <taxon>Actinomycetota</taxon>
        <taxon>Actinomycetes</taxon>
        <taxon>Mycobacteriales</taxon>
        <taxon>Mycobacteriaceae</taxon>
        <taxon>Mycolicibacterium</taxon>
    </lineage>
</organism>
<evidence type="ECO:0008006" key="4">
    <source>
        <dbReference type="Google" id="ProtNLM"/>
    </source>
</evidence>
<reference evidence="2 3" key="1">
    <citation type="submission" date="2019-05" db="EMBL/GenBank/DDBJ databases">
        <title>Mycolicibacterium sphagni ENV482 genome assembly.</title>
        <authorList>
            <person name="Chen W."/>
            <person name="Faulkner N.W."/>
            <person name="Hyman M.R."/>
        </authorList>
    </citation>
    <scope>NUCLEOTIDE SEQUENCE [LARGE SCALE GENOMIC DNA]</scope>
    <source>
        <strain evidence="2 3">ENV482</strain>
    </source>
</reference>
<proteinExistence type="predicted"/>
<keyword evidence="3" id="KW-1185">Reference proteome</keyword>
<dbReference type="Gene3D" id="3.30.559.10">
    <property type="entry name" value="Chloramphenicol acetyltransferase-like domain"/>
    <property type="match status" value="1"/>
</dbReference>
<evidence type="ECO:0000256" key="1">
    <source>
        <dbReference type="SAM" id="MobiDB-lite"/>
    </source>
</evidence>
<evidence type="ECO:0000313" key="3">
    <source>
        <dbReference type="Proteomes" id="UP000708347"/>
    </source>
</evidence>
<comment type="caution">
    <text evidence="2">The sequence shown here is derived from an EMBL/GenBank/DDBJ whole genome shotgun (WGS) entry which is preliminary data.</text>
</comment>
<accession>A0ABX2JY79</accession>
<evidence type="ECO:0000313" key="2">
    <source>
        <dbReference type="EMBL" id="NTY62708.1"/>
    </source>
</evidence>
<protein>
    <recommendedName>
        <fullName evidence="4">Condensation domain-containing protein</fullName>
    </recommendedName>
</protein>
<dbReference type="EMBL" id="VBSB01000018">
    <property type="protein sequence ID" value="NTY62708.1"/>
    <property type="molecule type" value="Genomic_DNA"/>
</dbReference>
<dbReference type="SUPFAM" id="SSF52777">
    <property type="entry name" value="CoA-dependent acyltransferases"/>
    <property type="match status" value="1"/>
</dbReference>
<name>A0ABX2JY79_9MYCO</name>